<feature type="domain" description="PAC" evidence="18">
    <location>
        <begin position="715"/>
        <end position="767"/>
    </location>
</feature>
<dbReference type="InterPro" id="IPR006189">
    <property type="entry name" value="CHASE_dom"/>
</dbReference>
<feature type="domain" description="PAC" evidence="18">
    <location>
        <begin position="838"/>
        <end position="888"/>
    </location>
</feature>
<feature type="modified residue" description="Phosphohistidine" evidence="12">
    <location>
        <position position="1490"/>
    </location>
</feature>
<feature type="transmembrane region" description="Helical" evidence="14">
    <location>
        <begin position="120"/>
        <end position="140"/>
    </location>
</feature>
<dbReference type="SUPFAM" id="SSF55874">
    <property type="entry name" value="ATPase domain of HSP90 chaperone/DNA topoisomerase II/histidine kinase"/>
    <property type="match status" value="1"/>
</dbReference>
<evidence type="ECO:0000256" key="6">
    <source>
        <dbReference type="ARBA" id="ARBA00022692"/>
    </source>
</evidence>
<evidence type="ECO:0000256" key="4">
    <source>
        <dbReference type="ARBA" id="ARBA00022475"/>
    </source>
</evidence>
<dbReference type="InterPro" id="IPR036641">
    <property type="entry name" value="HPT_dom_sf"/>
</dbReference>
<feature type="transmembrane region" description="Helical" evidence="14">
    <location>
        <begin position="214"/>
        <end position="234"/>
    </location>
</feature>
<dbReference type="InterPro" id="IPR036097">
    <property type="entry name" value="HisK_dim/P_sf"/>
</dbReference>
<dbReference type="InterPro" id="IPR003594">
    <property type="entry name" value="HATPase_dom"/>
</dbReference>
<keyword evidence="10" id="KW-0902">Two-component regulatory system</keyword>
<dbReference type="CDD" id="cd16922">
    <property type="entry name" value="HATPase_EvgS-ArcB-TorS-like"/>
    <property type="match status" value="1"/>
</dbReference>
<dbReference type="PROSITE" id="PS50110">
    <property type="entry name" value="RESPONSE_REGULATORY"/>
    <property type="match status" value="2"/>
</dbReference>
<evidence type="ECO:0000256" key="13">
    <source>
        <dbReference type="PROSITE-ProRule" id="PRU00169"/>
    </source>
</evidence>
<dbReference type="PROSITE" id="PS50113">
    <property type="entry name" value="PAC"/>
    <property type="match status" value="2"/>
</dbReference>
<dbReference type="Gene3D" id="3.30.450.20">
    <property type="entry name" value="PAS domain"/>
    <property type="match status" value="2"/>
</dbReference>
<keyword evidence="9 14" id="KW-1133">Transmembrane helix</keyword>
<feature type="transmembrane region" description="Helical" evidence="14">
    <location>
        <begin position="147"/>
        <end position="170"/>
    </location>
</feature>
<keyword evidence="22" id="KW-1185">Reference proteome</keyword>
<feature type="modified residue" description="4-aspartylphosphate" evidence="13">
    <location>
        <position position="1197"/>
    </location>
</feature>
<dbReference type="InterPro" id="IPR042240">
    <property type="entry name" value="CHASE_sf"/>
</dbReference>
<evidence type="ECO:0000256" key="14">
    <source>
        <dbReference type="SAM" id="Phobius"/>
    </source>
</evidence>
<dbReference type="Gene3D" id="3.30.450.350">
    <property type="entry name" value="CHASE domain"/>
    <property type="match status" value="1"/>
</dbReference>
<keyword evidence="5 13" id="KW-0597">Phosphoprotein</keyword>
<dbReference type="SMART" id="SM00388">
    <property type="entry name" value="HisKA"/>
    <property type="match status" value="1"/>
</dbReference>
<feature type="domain" description="Histidine kinase" evidence="15">
    <location>
        <begin position="906"/>
        <end position="1127"/>
    </location>
</feature>
<evidence type="ECO:0000256" key="1">
    <source>
        <dbReference type="ARBA" id="ARBA00000085"/>
    </source>
</evidence>
<comment type="subcellular location">
    <subcellularLocation>
        <location evidence="2">Cell membrane</location>
        <topology evidence="2">Multi-pass membrane protein</topology>
    </subcellularLocation>
</comment>
<dbReference type="InterPro" id="IPR036890">
    <property type="entry name" value="HATPase_C_sf"/>
</dbReference>
<dbReference type="InterPro" id="IPR011006">
    <property type="entry name" value="CheY-like_superfamily"/>
</dbReference>
<feature type="domain" description="PAS" evidence="17">
    <location>
        <begin position="761"/>
        <end position="831"/>
    </location>
</feature>
<gene>
    <name evidence="21" type="ORF">tloyanaT_18450</name>
</gene>
<dbReference type="EMBL" id="BSSV01000003">
    <property type="protein sequence ID" value="GLX85593.1"/>
    <property type="molecule type" value="Genomic_DNA"/>
</dbReference>
<evidence type="ECO:0000259" key="20">
    <source>
        <dbReference type="PROSITE" id="PS50894"/>
    </source>
</evidence>
<dbReference type="PROSITE" id="PS50109">
    <property type="entry name" value="HIS_KIN"/>
    <property type="match status" value="1"/>
</dbReference>
<dbReference type="SUPFAM" id="SSF47226">
    <property type="entry name" value="Histidine-containing phosphotransfer domain, HPT domain"/>
    <property type="match status" value="1"/>
</dbReference>
<keyword evidence="11 14" id="KW-0472">Membrane</keyword>
<dbReference type="EC" id="2.7.13.3" evidence="3"/>
<dbReference type="InterPro" id="IPR004358">
    <property type="entry name" value="Sig_transdc_His_kin-like_C"/>
</dbReference>
<dbReference type="InterPro" id="IPR000014">
    <property type="entry name" value="PAS"/>
</dbReference>
<name>A0ABQ6HBV6_9GAMM</name>
<protein>
    <recommendedName>
        <fullName evidence="3">histidine kinase</fullName>
        <ecNumber evidence="3">2.7.13.3</ecNumber>
    </recommendedName>
</protein>
<feature type="transmembrane region" description="Helical" evidence="14">
    <location>
        <begin position="73"/>
        <end position="95"/>
    </location>
</feature>
<dbReference type="InterPro" id="IPR005467">
    <property type="entry name" value="His_kinase_dom"/>
</dbReference>
<dbReference type="SMART" id="SM00091">
    <property type="entry name" value="PAS"/>
    <property type="match status" value="2"/>
</dbReference>
<evidence type="ECO:0000256" key="7">
    <source>
        <dbReference type="ARBA" id="ARBA00022741"/>
    </source>
</evidence>
<dbReference type="Gene3D" id="1.20.120.160">
    <property type="entry name" value="HPT domain"/>
    <property type="match status" value="1"/>
</dbReference>
<feature type="transmembrane region" description="Helical" evidence="14">
    <location>
        <begin position="45"/>
        <end position="66"/>
    </location>
</feature>
<dbReference type="RefSeq" id="WP_284297841.1">
    <property type="nucleotide sequence ID" value="NZ_BSSV01000003.1"/>
</dbReference>
<evidence type="ECO:0000259" key="18">
    <source>
        <dbReference type="PROSITE" id="PS50113"/>
    </source>
</evidence>
<evidence type="ECO:0000256" key="10">
    <source>
        <dbReference type="ARBA" id="ARBA00023012"/>
    </source>
</evidence>
<dbReference type="InterPro" id="IPR008207">
    <property type="entry name" value="Sig_transdc_His_kin_Hpt_dom"/>
</dbReference>
<dbReference type="SMART" id="SM00086">
    <property type="entry name" value="PAC"/>
    <property type="match status" value="2"/>
</dbReference>
<dbReference type="InterPro" id="IPR001610">
    <property type="entry name" value="PAC"/>
</dbReference>
<dbReference type="SUPFAM" id="SSF55785">
    <property type="entry name" value="PYP-like sensor domain (PAS domain)"/>
    <property type="match status" value="2"/>
</dbReference>
<dbReference type="SUPFAM" id="SSF52172">
    <property type="entry name" value="CheY-like"/>
    <property type="match status" value="2"/>
</dbReference>
<keyword evidence="7" id="KW-0547">Nucleotide-binding</keyword>
<feature type="domain" description="CHASE" evidence="19">
    <location>
        <begin position="354"/>
        <end position="583"/>
    </location>
</feature>
<evidence type="ECO:0000256" key="9">
    <source>
        <dbReference type="ARBA" id="ARBA00022989"/>
    </source>
</evidence>
<evidence type="ECO:0000259" key="15">
    <source>
        <dbReference type="PROSITE" id="PS50109"/>
    </source>
</evidence>
<feature type="transmembrane region" description="Helical" evidence="14">
    <location>
        <begin position="294"/>
        <end position="311"/>
    </location>
</feature>
<feature type="transmembrane region" description="Helical" evidence="14">
    <location>
        <begin position="182"/>
        <end position="202"/>
    </location>
</feature>
<keyword evidence="8" id="KW-0067">ATP-binding</keyword>
<comment type="caution">
    <text evidence="21">The sequence shown here is derived from an EMBL/GenBank/DDBJ whole genome shotgun (WGS) entry which is preliminary data.</text>
</comment>
<dbReference type="CDD" id="cd00130">
    <property type="entry name" value="PAS"/>
    <property type="match status" value="2"/>
</dbReference>
<dbReference type="Pfam" id="PF03924">
    <property type="entry name" value="CHASE"/>
    <property type="match status" value="1"/>
</dbReference>
<dbReference type="CDD" id="cd00088">
    <property type="entry name" value="HPT"/>
    <property type="match status" value="1"/>
</dbReference>
<dbReference type="Pfam" id="PF01627">
    <property type="entry name" value="Hpt"/>
    <property type="match status" value="1"/>
</dbReference>
<dbReference type="SMART" id="SM00448">
    <property type="entry name" value="REC"/>
    <property type="match status" value="2"/>
</dbReference>
<dbReference type="PANTHER" id="PTHR45339:SF1">
    <property type="entry name" value="HYBRID SIGNAL TRANSDUCTION HISTIDINE KINASE J"/>
    <property type="match status" value="1"/>
</dbReference>
<evidence type="ECO:0000259" key="17">
    <source>
        <dbReference type="PROSITE" id="PS50112"/>
    </source>
</evidence>
<keyword evidence="4" id="KW-1003">Cell membrane</keyword>
<dbReference type="Pfam" id="PF08447">
    <property type="entry name" value="PAS_3"/>
    <property type="match status" value="1"/>
</dbReference>
<evidence type="ECO:0000256" key="11">
    <source>
        <dbReference type="ARBA" id="ARBA00023136"/>
    </source>
</evidence>
<dbReference type="Proteomes" id="UP001157134">
    <property type="component" value="Unassembled WGS sequence"/>
</dbReference>
<evidence type="ECO:0000256" key="5">
    <source>
        <dbReference type="ARBA" id="ARBA00022553"/>
    </source>
</evidence>
<evidence type="ECO:0000313" key="21">
    <source>
        <dbReference type="EMBL" id="GLX85593.1"/>
    </source>
</evidence>
<dbReference type="Pfam" id="PF00072">
    <property type="entry name" value="Response_reg"/>
    <property type="match status" value="2"/>
</dbReference>
<evidence type="ECO:0000259" key="16">
    <source>
        <dbReference type="PROSITE" id="PS50110"/>
    </source>
</evidence>
<feature type="transmembrane region" description="Helical" evidence="14">
    <location>
        <begin position="254"/>
        <end position="274"/>
    </location>
</feature>
<dbReference type="PROSITE" id="PS50894">
    <property type="entry name" value="HPT"/>
    <property type="match status" value="1"/>
</dbReference>
<dbReference type="InterPro" id="IPR000700">
    <property type="entry name" value="PAS-assoc_C"/>
</dbReference>
<evidence type="ECO:0000256" key="2">
    <source>
        <dbReference type="ARBA" id="ARBA00004651"/>
    </source>
</evidence>
<dbReference type="PROSITE" id="PS50112">
    <property type="entry name" value="PAS"/>
    <property type="match status" value="2"/>
</dbReference>
<feature type="modified residue" description="4-aspartylphosphate" evidence="13">
    <location>
        <position position="1342"/>
    </location>
</feature>
<dbReference type="SMART" id="SM01079">
    <property type="entry name" value="CHASE"/>
    <property type="match status" value="1"/>
</dbReference>
<dbReference type="SUPFAM" id="SSF47384">
    <property type="entry name" value="Homodimeric domain of signal transducing histidine kinase"/>
    <property type="match status" value="1"/>
</dbReference>
<dbReference type="CDD" id="cd17546">
    <property type="entry name" value="REC_hyHK_CKI1_RcsC-like"/>
    <property type="match status" value="2"/>
</dbReference>
<dbReference type="InterPro" id="IPR001789">
    <property type="entry name" value="Sig_transdc_resp-reg_receiver"/>
</dbReference>
<evidence type="ECO:0000256" key="8">
    <source>
        <dbReference type="ARBA" id="ARBA00022840"/>
    </source>
</evidence>
<keyword evidence="6 14" id="KW-0812">Transmembrane</keyword>
<dbReference type="InterPro" id="IPR013655">
    <property type="entry name" value="PAS_fold_3"/>
</dbReference>
<sequence>MNEKHLYTNLESLVKLLSLMTMAIGLTVIFGWYTRNETLIQINEAFVPMQYNTALGFIILGISVWFTNAQKRTALYITGGTLLLLGLLTLSQYIFNIELGIDQALMEHYINIRVSHPGRMAPDTAICFALGGIGAIISTTKNKYSNAILGILASIVLSFGLVAFTEYFTVKTTWGWGGLTKMAVHTSFGFMLAALATFLYCYKEQLKYNFSSLYEHWLTIPIAILGLTVTLTSWRAAYRYHKEIEYQYSMTTGIAAEGILVFGIFATLSILFIINAKRKGKSRFTTKTKLSMPIIVMILGSILSYSIYQLLSTNLKTQTRLKFDHRVNQHGKTFEQGLVLYIEMLRYIRNTFYVDREITRSAFQNITNSELNKFKGILAIEWLPRIKHEDRAAWEQRLSNELGIDYYFKSYDENGNVISAPAQQDYFPIVYAEPMKGNAQALGINPLLVAGEESANSILKAIKENSISITRRIDLVQTPPEGYGVLIHLPVYDQIKLANGESYEQAVVGLVAGVIYLQPTLERILGNFLEPAGLNLTFIDSDAKDEEKFLYFHRSRVANMDDNVTYLKKTYRFNIANRSWEIHAQAANDQIYPTSSATNLIPPLTIFLISITLAFMLRLIELRIRERNLLIERITEREAHFSALVDTIPGMAYTCDYDYDWTMSFISKEVYPLTGYTIEHFTKTRVISWRELIHPKDIDRVEKIVNQACENGEIFTVEYRLIHRDGTVHWVYEQGQARLDHHGKPFQIHGSVLDITDRKVNEQKFKGLLESAPDSLILVDATGTIAFVNKQVENVLGYKTEELVGNKIDLLLPPELRESHPQMLSEYFKAPSVRAMGAGRDLTAVMKNGKSLSVEISLSPIETAEGTLVLAAIRDITARKALELELIDAKDKAESATQAKSDFLANMSHEIRTPMNAIIGMSQLALNTELNPKQANYIDKVNRSAESLLGIINDILDFSKIEAGKFDIEHIDFRLEDVFDNLANLVGLKAEEKNLELMFNIPESVPTALIGDPLRIGQVLINLGNNAVKFTESGEVVISVEFIEQQDNAVTLAFHVKDTGVGIPKAQQQKLFQSFSQIDTSTTRKFGGTGLGLAISKRLVEMMNGNIWLESEVNQGSKFSFTVKLELSERGWVEKDRNLLENLKVLVVDDNETSRAILTNILNQFSLSVEQASDGEEAIKMLKASDKDDNYNLVIMDWKMPKVDGIEATRRIQSDASLDNIPTVIMVTAYGRENAYKAAQEVAISGFLTKPITPSSLLDSIMDALGKKVIEHTRSSEREEHTQQTINKLRGAKILLVEDNEINMELAVEILSSNGLDVSTAENGEIAIQMLESNTFDGILMDCQMPVLDGYETTKLIRKDDRFKNLPILAMTANAMVGDKEKVLSVGMNDHIAKPINVKDLFGCMAKWVKPSNPTTIELQREHSQQKQDAIDIPSILGINIPLGLATCQGNQHLYKKLLIKFSEREANFQEKFSQALIDHDTETAVRLAHTLKGVAANIGASAIQSLALNLESATRATPDIGILQPYLFGLTSELEITINSIQAAFDVNKHNPTTRLKSDDRDFILNQINHLITLLEDFDTDAIEAFEPLVDQSLLLEQNDQLSRIRKYIEDYDFENATSLAIDLKVALDS</sequence>
<dbReference type="Pfam" id="PF00512">
    <property type="entry name" value="HisKA"/>
    <property type="match status" value="1"/>
</dbReference>
<dbReference type="Pfam" id="PF13426">
    <property type="entry name" value="PAS_9"/>
    <property type="match status" value="1"/>
</dbReference>
<dbReference type="InterPro" id="IPR003661">
    <property type="entry name" value="HisK_dim/P_dom"/>
</dbReference>
<dbReference type="SMART" id="SM00387">
    <property type="entry name" value="HATPase_c"/>
    <property type="match status" value="1"/>
</dbReference>
<feature type="domain" description="Response regulatory" evidence="16">
    <location>
        <begin position="1144"/>
        <end position="1265"/>
    </location>
</feature>
<feature type="transmembrane region" description="Helical" evidence="14">
    <location>
        <begin position="12"/>
        <end position="33"/>
    </location>
</feature>
<evidence type="ECO:0000313" key="22">
    <source>
        <dbReference type="Proteomes" id="UP001157134"/>
    </source>
</evidence>
<feature type="domain" description="PAS" evidence="17">
    <location>
        <begin position="637"/>
        <end position="712"/>
    </location>
</feature>
<dbReference type="NCBIfam" id="TIGR00229">
    <property type="entry name" value="sensory_box"/>
    <property type="match status" value="2"/>
</dbReference>
<feature type="domain" description="Response regulatory" evidence="16">
    <location>
        <begin position="1293"/>
        <end position="1409"/>
    </location>
</feature>
<dbReference type="Pfam" id="PF02518">
    <property type="entry name" value="HATPase_c"/>
    <property type="match status" value="1"/>
</dbReference>
<organism evidence="21 22">
    <name type="scientific">Thalassotalea loyana</name>
    <dbReference type="NCBI Taxonomy" id="280483"/>
    <lineage>
        <taxon>Bacteria</taxon>
        <taxon>Pseudomonadati</taxon>
        <taxon>Pseudomonadota</taxon>
        <taxon>Gammaproteobacteria</taxon>
        <taxon>Alteromonadales</taxon>
        <taxon>Colwelliaceae</taxon>
        <taxon>Thalassotalea</taxon>
    </lineage>
</organism>
<dbReference type="Gene3D" id="1.10.287.130">
    <property type="match status" value="1"/>
</dbReference>
<dbReference type="PROSITE" id="PS50839">
    <property type="entry name" value="CHASE"/>
    <property type="match status" value="1"/>
</dbReference>
<evidence type="ECO:0000256" key="12">
    <source>
        <dbReference type="PROSITE-ProRule" id="PRU00110"/>
    </source>
</evidence>
<accession>A0ABQ6HBV6</accession>
<dbReference type="PANTHER" id="PTHR45339">
    <property type="entry name" value="HYBRID SIGNAL TRANSDUCTION HISTIDINE KINASE J"/>
    <property type="match status" value="1"/>
</dbReference>
<dbReference type="InterPro" id="IPR035965">
    <property type="entry name" value="PAS-like_dom_sf"/>
</dbReference>
<evidence type="ECO:0000259" key="19">
    <source>
        <dbReference type="PROSITE" id="PS50839"/>
    </source>
</evidence>
<dbReference type="CDD" id="cd00082">
    <property type="entry name" value="HisKA"/>
    <property type="match status" value="1"/>
</dbReference>
<reference evidence="21 22" key="1">
    <citation type="submission" date="2023-03" db="EMBL/GenBank/DDBJ databases">
        <title>Thalassotalea loyana LMG 22536T draft genome sequence.</title>
        <authorList>
            <person name="Sawabe T."/>
        </authorList>
    </citation>
    <scope>NUCLEOTIDE SEQUENCE [LARGE SCALE GENOMIC DNA]</scope>
    <source>
        <strain evidence="21 22">LMG 22536</strain>
    </source>
</reference>
<dbReference type="Gene3D" id="3.30.565.10">
    <property type="entry name" value="Histidine kinase-like ATPase, C-terminal domain"/>
    <property type="match status" value="1"/>
</dbReference>
<feature type="domain" description="HPt" evidence="20">
    <location>
        <begin position="1451"/>
        <end position="1545"/>
    </location>
</feature>
<proteinExistence type="predicted"/>
<comment type="catalytic activity">
    <reaction evidence="1">
        <text>ATP + protein L-histidine = ADP + protein N-phospho-L-histidine.</text>
        <dbReference type="EC" id="2.7.13.3"/>
    </reaction>
</comment>
<dbReference type="Gene3D" id="3.40.50.2300">
    <property type="match status" value="2"/>
</dbReference>
<dbReference type="PRINTS" id="PR00344">
    <property type="entry name" value="BCTRLSENSOR"/>
</dbReference>
<evidence type="ECO:0000256" key="3">
    <source>
        <dbReference type="ARBA" id="ARBA00012438"/>
    </source>
</evidence>